<protein>
    <submittedName>
        <fullName evidence="2">GNAT family N-acetyltransferase</fullName>
    </submittedName>
</protein>
<dbReference type="Pfam" id="PF00583">
    <property type="entry name" value="Acetyltransf_1"/>
    <property type="match status" value="1"/>
</dbReference>
<dbReference type="SUPFAM" id="SSF55729">
    <property type="entry name" value="Acyl-CoA N-acyltransferases (Nat)"/>
    <property type="match status" value="1"/>
</dbReference>
<reference evidence="2 3" key="1">
    <citation type="submission" date="2021-02" db="EMBL/GenBank/DDBJ databases">
        <title>Draft Genome Sequences of 5 Vibrio neptunius Strains Isolated From of Bivalve Hatcheries.</title>
        <authorList>
            <person name="Galvis F."/>
            <person name="Barja J.L."/>
            <person name="Lemos M.L."/>
            <person name="Balado M."/>
        </authorList>
    </citation>
    <scope>NUCLEOTIDE SEQUENCE [LARGE SCALE GENOMIC DNA]</scope>
    <source>
        <strain evidence="2 3">PP-145.98</strain>
    </source>
</reference>
<feature type="domain" description="N-acetyltransferase" evidence="1">
    <location>
        <begin position="14"/>
        <end position="151"/>
    </location>
</feature>
<evidence type="ECO:0000313" key="3">
    <source>
        <dbReference type="Proteomes" id="UP000779070"/>
    </source>
</evidence>
<comment type="caution">
    <text evidence="2">The sequence shown here is derived from an EMBL/GenBank/DDBJ whole genome shotgun (WGS) entry which is preliminary data.</text>
</comment>
<dbReference type="Proteomes" id="UP000779070">
    <property type="component" value="Unassembled WGS sequence"/>
</dbReference>
<dbReference type="InterPro" id="IPR016181">
    <property type="entry name" value="Acyl_CoA_acyltransferase"/>
</dbReference>
<evidence type="ECO:0000259" key="1">
    <source>
        <dbReference type="PROSITE" id="PS51186"/>
    </source>
</evidence>
<proteinExistence type="predicted"/>
<evidence type="ECO:0000313" key="2">
    <source>
        <dbReference type="EMBL" id="MBN3579447.1"/>
    </source>
</evidence>
<dbReference type="InterPro" id="IPR000182">
    <property type="entry name" value="GNAT_dom"/>
</dbReference>
<dbReference type="PROSITE" id="PS51186">
    <property type="entry name" value="GNAT"/>
    <property type="match status" value="1"/>
</dbReference>
<sequence>MCIANRREHLPYSISIEPYQDAFRPALRKLYLESRQASYIWLETSDYELSDFDNDVEGEQIWVAIIDENIAGFISLWEPENFIHHLYVSPAYIRKGVGGHLIQLAKSRYPTLSLKCMSLNKSALDFYYSQGFTFHSKAKDASGEYYLLTLD</sequence>
<dbReference type="Gene3D" id="3.40.630.30">
    <property type="match status" value="1"/>
</dbReference>
<accession>A0ABS3A6Y1</accession>
<keyword evidence="3" id="KW-1185">Reference proteome</keyword>
<name>A0ABS3A6Y1_9VIBR</name>
<dbReference type="EMBL" id="JAFHLB010000025">
    <property type="protein sequence ID" value="MBN3579447.1"/>
    <property type="molecule type" value="Genomic_DNA"/>
</dbReference>
<organism evidence="2 3">
    <name type="scientific">Vibrio neptunius</name>
    <dbReference type="NCBI Taxonomy" id="170651"/>
    <lineage>
        <taxon>Bacteria</taxon>
        <taxon>Pseudomonadati</taxon>
        <taxon>Pseudomonadota</taxon>
        <taxon>Gammaproteobacteria</taxon>
        <taxon>Vibrionales</taxon>
        <taxon>Vibrionaceae</taxon>
        <taxon>Vibrio</taxon>
    </lineage>
</organism>
<gene>
    <name evidence="2" type="ORF">JYA62_17430</name>
</gene>
<dbReference type="CDD" id="cd04301">
    <property type="entry name" value="NAT_SF"/>
    <property type="match status" value="1"/>
</dbReference>